<reference evidence="2 3" key="1">
    <citation type="submission" date="2019-01" db="EMBL/GenBank/DDBJ databases">
        <title>Lactibacter flavus gen. nov., sp. nov., a novel bacterium of the family Propionibacteriaceae isolated from raw milk and dairy products.</title>
        <authorList>
            <person name="Huptas C."/>
            <person name="Wenning M."/>
            <person name="Breitenwieser F."/>
            <person name="Doll E."/>
            <person name="Von Neubeck M."/>
            <person name="Busse H.-J."/>
            <person name="Scherer S."/>
        </authorList>
    </citation>
    <scope>NUCLEOTIDE SEQUENCE [LARGE SCALE GENOMIC DNA]</scope>
    <source>
        <strain evidence="2 3">DSM 22130</strain>
    </source>
</reference>
<organism evidence="2 3">
    <name type="scientific">Propioniciclava tarda</name>
    <dbReference type="NCBI Taxonomy" id="433330"/>
    <lineage>
        <taxon>Bacteria</taxon>
        <taxon>Bacillati</taxon>
        <taxon>Actinomycetota</taxon>
        <taxon>Actinomycetes</taxon>
        <taxon>Propionibacteriales</taxon>
        <taxon>Propionibacteriaceae</taxon>
        <taxon>Propioniciclava</taxon>
    </lineage>
</organism>
<evidence type="ECO:0000256" key="1">
    <source>
        <dbReference type="SAM" id="Phobius"/>
    </source>
</evidence>
<keyword evidence="3" id="KW-1185">Reference proteome</keyword>
<feature type="transmembrane region" description="Helical" evidence="1">
    <location>
        <begin position="12"/>
        <end position="31"/>
    </location>
</feature>
<accession>A0A4Q9KLC7</accession>
<dbReference type="Proteomes" id="UP000291933">
    <property type="component" value="Unassembled WGS sequence"/>
</dbReference>
<keyword evidence="1" id="KW-1133">Transmembrane helix</keyword>
<evidence type="ECO:0000313" key="2">
    <source>
        <dbReference type="EMBL" id="TBT94459.1"/>
    </source>
</evidence>
<keyword evidence="1" id="KW-0472">Membrane</keyword>
<dbReference type="AlphaFoldDB" id="A0A4Q9KLC7"/>
<sequence>MVLLDLKDLVAPGWLPLLLTGVLLLVCYLLYLSMRRHMRKIDVPVDPRAVQSSPFAGPGE</sequence>
<comment type="caution">
    <text evidence="2">The sequence shown here is derived from an EMBL/GenBank/DDBJ whole genome shotgun (WGS) entry which is preliminary data.</text>
</comment>
<evidence type="ECO:0000313" key="3">
    <source>
        <dbReference type="Proteomes" id="UP000291933"/>
    </source>
</evidence>
<keyword evidence="1" id="KW-0812">Transmembrane</keyword>
<protein>
    <submittedName>
        <fullName evidence="2">Uncharacterized protein</fullName>
    </submittedName>
</protein>
<proteinExistence type="predicted"/>
<name>A0A4Q9KLC7_PROTD</name>
<dbReference type="EMBL" id="SDMR01000013">
    <property type="protein sequence ID" value="TBT94459.1"/>
    <property type="molecule type" value="Genomic_DNA"/>
</dbReference>
<gene>
    <name evidence="2" type="ORF">ET996_10625</name>
</gene>
<dbReference type="RefSeq" id="WP_131172539.1">
    <property type="nucleotide sequence ID" value="NZ_FXTL01000013.1"/>
</dbReference>